<dbReference type="EMBL" id="MJEQ01037192">
    <property type="protein sequence ID" value="OIS97609.1"/>
    <property type="molecule type" value="Genomic_DNA"/>
</dbReference>
<keyword evidence="3" id="KW-1185">Reference proteome</keyword>
<feature type="region of interest" description="Disordered" evidence="1">
    <location>
        <begin position="1"/>
        <end position="36"/>
    </location>
</feature>
<name>A0A1J6HZ40_NICAT</name>
<evidence type="ECO:0000313" key="2">
    <source>
        <dbReference type="EMBL" id="OIS97609.1"/>
    </source>
</evidence>
<organism evidence="2 3">
    <name type="scientific">Nicotiana attenuata</name>
    <name type="common">Coyote tobacco</name>
    <dbReference type="NCBI Taxonomy" id="49451"/>
    <lineage>
        <taxon>Eukaryota</taxon>
        <taxon>Viridiplantae</taxon>
        <taxon>Streptophyta</taxon>
        <taxon>Embryophyta</taxon>
        <taxon>Tracheophyta</taxon>
        <taxon>Spermatophyta</taxon>
        <taxon>Magnoliopsida</taxon>
        <taxon>eudicotyledons</taxon>
        <taxon>Gunneridae</taxon>
        <taxon>Pentapetalae</taxon>
        <taxon>asterids</taxon>
        <taxon>lamiids</taxon>
        <taxon>Solanales</taxon>
        <taxon>Solanaceae</taxon>
        <taxon>Nicotianoideae</taxon>
        <taxon>Nicotianeae</taxon>
        <taxon>Nicotiana</taxon>
    </lineage>
</organism>
<dbReference type="Proteomes" id="UP000187609">
    <property type="component" value="Unassembled WGS sequence"/>
</dbReference>
<dbReference type="Gramene" id="OIS97609">
    <property type="protein sequence ID" value="OIS97609"/>
    <property type="gene ID" value="A4A49_62384"/>
</dbReference>
<dbReference type="PANTHER" id="PTHR33233:SF17">
    <property type="entry name" value="DUF4283 DOMAIN-CONTAINING PROTEIN"/>
    <property type="match status" value="1"/>
</dbReference>
<protein>
    <submittedName>
        <fullName evidence="2">Uncharacterized protein</fullName>
    </submittedName>
</protein>
<dbReference type="AlphaFoldDB" id="A0A1J6HZ40"/>
<gene>
    <name evidence="2" type="ORF">A4A49_62384</name>
</gene>
<reference evidence="2" key="1">
    <citation type="submission" date="2016-11" db="EMBL/GenBank/DDBJ databases">
        <title>The genome of Nicotiana attenuata.</title>
        <authorList>
            <person name="Xu S."/>
            <person name="Brockmoeller T."/>
            <person name="Gaquerel E."/>
            <person name="Navarro A."/>
            <person name="Kuhl H."/>
            <person name="Gase K."/>
            <person name="Ling Z."/>
            <person name="Zhou W."/>
            <person name="Kreitzer C."/>
            <person name="Stanke M."/>
            <person name="Tang H."/>
            <person name="Lyons E."/>
            <person name="Pandey P."/>
            <person name="Pandey S.P."/>
            <person name="Timmermann B."/>
            <person name="Baldwin I.T."/>
        </authorList>
    </citation>
    <scope>NUCLEOTIDE SEQUENCE [LARGE SCALE GENOMIC DNA]</scope>
    <source>
        <strain evidence="2">UT</strain>
    </source>
</reference>
<evidence type="ECO:0000313" key="3">
    <source>
        <dbReference type="Proteomes" id="UP000187609"/>
    </source>
</evidence>
<comment type="caution">
    <text evidence="2">The sequence shown here is derived from an EMBL/GenBank/DDBJ whole genome shotgun (WGS) entry which is preliminary data.</text>
</comment>
<sequence>MARGRGRARVRPRLQPLAGISKPAEAPMQPDKAPMADLVKTPVPLDDARLKQRESEVIVQGPDKRLDLSTSPSLSVHKDKSIGKFDDLASTSNSTPDLAQAIKKKGTTNAWTSLFAGNRSSENGIKLSYIPPKIVDGKTVVQLEKEDVDKDILKWRCALIMYVTGKILGYNYMHRFAKQSWNQVTEPEIEDEQQNFEKPRR</sequence>
<dbReference type="PANTHER" id="PTHR33233">
    <property type="entry name" value="ENDONUCLEASE/EXONUCLEASE/PHOSPHATASE"/>
    <property type="match status" value="1"/>
</dbReference>
<accession>A0A1J6HZ40</accession>
<evidence type="ECO:0000256" key="1">
    <source>
        <dbReference type="SAM" id="MobiDB-lite"/>
    </source>
</evidence>
<feature type="compositionally biased region" description="Basic residues" evidence="1">
    <location>
        <begin position="1"/>
        <end position="12"/>
    </location>
</feature>
<proteinExistence type="predicted"/>